<dbReference type="PANTHER" id="PTHR35292:SF13">
    <property type="entry name" value="OS03G0581800 PROTEIN"/>
    <property type="match status" value="1"/>
</dbReference>
<protein>
    <submittedName>
        <fullName evidence="3">Uncharacterized protein</fullName>
    </submittedName>
</protein>
<feature type="region of interest" description="Disordered" evidence="1">
    <location>
        <begin position="1"/>
        <end position="45"/>
    </location>
</feature>
<name>A0ABP0UNM4_9BRYO</name>
<feature type="compositionally biased region" description="Polar residues" evidence="1">
    <location>
        <begin position="20"/>
        <end position="29"/>
    </location>
</feature>
<evidence type="ECO:0000313" key="3">
    <source>
        <dbReference type="EMBL" id="CAK9225691.1"/>
    </source>
</evidence>
<feature type="transmembrane region" description="Helical" evidence="2">
    <location>
        <begin position="57"/>
        <end position="74"/>
    </location>
</feature>
<reference evidence="3" key="1">
    <citation type="submission" date="2024-02" db="EMBL/GenBank/DDBJ databases">
        <authorList>
            <consortium name="ELIXIR-Norway"/>
            <consortium name="Elixir Norway"/>
        </authorList>
    </citation>
    <scope>NUCLEOTIDE SEQUENCE</scope>
</reference>
<organism evidence="3 4">
    <name type="scientific">Sphagnum troendelagicum</name>
    <dbReference type="NCBI Taxonomy" id="128251"/>
    <lineage>
        <taxon>Eukaryota</taxon>
        <taxon>Viridiplantae</taxon>
        <taxon>Streptophyta</taxon>
        <taxon>Embryophyta</taxon>
        <taxon>Bryophyta</taxon>
        <taxon>Sphagnophytina</taxon>
        <taxon>Sphagnopsida</taxon>
        <taxon>Sphagnales</taxon>
        <taxon>Sphagnaceae</taxon>
        <taxon>Sphagnum</taxon>
    </lineage>
</organism>
<proteinExistence type="predicted"/>
<feature type="compositionally biased region" description="Low complexity" evidence="1">
    <location>
        <begin position="1"/>
        <end position="13"/>
    </location>
</feature>
<dbReference type="EMBL" id="OZ019897">
    <property type="protein sequence ID" value="CAK9225691.1"/>
    <property type="molecule type" value="Genomic_DNA"/>
</dbReference>
<evidence type="ECO:0000256" key="1">
    <source>
        <dbReference type="SAM" id="MobiDB-lite"/>
    </source>
</evidence>
<gene>
    <name evidence="3" type="ORF">CSSPTR1EN2_LOCUS17805</name>
</gene>
<evidence type="ECO:0000256" key="2">
    <source>
        <dbReference type="SAM" id="Phobius"/>
    </source>
</evidence>
<keyword evidence="2" id="KW-0812">Transmembrane</keyword>
<dbReference type="Proteomes" id="UP001497512">
    <property type="component" value="Chromosome 5"/>
</dbReference>
<keyword evidence="4" id="KW-1185">Reference proteome</keyword>
<dbReference type="PANTHER" id="PTHR35292">
    <property type="entry name" value="EXPRESSED PROTEIN"/>
    <property type="match status" value="1"/>
</dbReference>
<evidence type="ECO:0000313" key="4">
    <source>
        <dbReference type="Proteomes" id="UP001497512"/>
    </source>
</evidence>
<keyword evidence="2" id="KW-1133">Transmembrane helix</keyword>
<feature type="compositionally biased region" description="Basic and acidic residues" evidence="1">
    <location>
        <begin position="32"/>
        <end position="45"/>
    </location>
</feature>
<accession>A0ABP0UNM4</accession>
<sequence>MAMATTARSAARLLRMKAPSSVQRSSRTFASDAHEHGPKRVPLWEDPMHPGRWKEEHFVFVSLAGWGVLIYGGYKLFAGGSKEKNDTAPAKSSASTPAHH</sequence>
<keyword evidence="2" id="KW-0472">Membrane</keyword>